<comment type="similarity">
    <text evidence="2 6">Belongs to the BI1 family.</text>
</comment>
<dbReference type="CDD" id="cd10432">
    <property type="entry name" value="BI-1-like_bacterial"/>
    <property type="match status" value="1"/>
</dbReference>
<feature type="transmembrane region" description="Helical" evidence="6">
    <location>
        <begin position="98"/>
        <end position="118"/>
    </location>
</feature>
<dbReference type="GO" id="GO:0005886">
    <property type="term" value="C:plasma membrane"/>
    <property type="evidence" value="ECO:0007669"/>
    <property type="project" value="TreeGrafter"/>
</dbReference>
<keyword evidence="4 6" id="KW-1133">Transmembrane helix</keyword>
<dbReference type="InterPro" id="IPR006214">
    <property type="entry name" value="Bax_inhibitor_1-related"/>
</dbReference>
<evidence type="ECO:0000256" key="3">
    <source>
        <dbReference type="ARBA" id="ARBA00022692"/>
    </source>
</evidence>
<feature type="transmembrane region" description="Helical" evidence="6">
    <location>
        <begin position="245"/>
        <end position="268"/>
    </location>
</feature>
<keyword evidence="5 6" id="KW-0472">Membrane</keyword>
<dbReference type="AlphaFoldDB" id="A0A386UMM2"/>
<evidence type="ECO:0000256" key="5">
    <source>
        <dbReference type="ARBA" id="ARBA00023136"/>
    </source>
</evidence>
<dbReference type="Proteomes" id="UP000272010">
    <property type="component" value="Chromosome"/>
</dbReference>
<dbReference type="PANTHER" id="PTHR23291">
    <property type="entry name" value="BAX INHIBITOR-RELATED"/>
    <property type="match status" value="1"/>
</dbReference>
<proteinExistence type="inferred from homology"/>
<feature type="transmembrane region" description="Helical" evidence="6">
    <location>
        <begin position="205"/>
        <end position="224"/>
    </location>
</feature>
<sequence length="272" mass="29511">MVGRHGRTAIFDRGEPMQDYNTIRTAGTATRSAAVDEGLRAYMNKVYGLMAVGMLVTAGAAWGMAGLALSDVQTPYALGNGQYLTEFGKTLYLSPFKWLVMFAPLLMVFAFGAALNRLSVQGATTLFYAFAAVMGVSISWIFAAYTSVSIVQTFLVTAIAFAGLSLYGYTTKRDLSGMGTFLMMGLIGLIVASIVNIFLKSSAMQFAISVIGVLIFAGLTAFDTQNIKNTYLRLANSDRDFLGKAAIMGALQLYLDFLNLFMFLLQFMGNRE</sequence>
<feature type="transmembrane region" description="Helical" evidence="6">
    <location>
        <begin position="181"/>
        <end position="199"/>
    </location>
</feature>
<gene>
    <name evidence="7" type="ORF">PY32053_01753</name>
</gene>
<evidence type="ECO:0000313" key="8">
    <source>
        <dbReference type="Proteomes" id="UP000272010"/>
    </source>
</evidence>
<name>A0A386UMM2_9RHOB</name>
<reference evidence="8" key="1">
    <citation type="submission" date="2018-07" db="EMBL/GenBank/DDBJ databases">
        <title>Genome Structure of the Opportunistic Pathogen Paracoccus yeei (Alphaproteobacteria) and Identification of Putative Virulence Factors.</title>
        <authorList>
            <person name="Lasek R."/>
            <person name="Szuplewska M."/>
            <person name="Mitura M."/>
            <person name="Decewicz P."/>
            <person name="Chmielowska C."/>
            <person name="Pawlot A."/>
            <person name="Sentkowska D."/>
            <person name="Czarnecki J."/>
            <person name="Bartosik D."/>
        </authorList>
    </citation>
    <scope>NUCLEOTIDE SEQUENCE [LARGE SCALE GENOMIC DNA]</scope>
    <source>
        <strain evidence="8">CCUG 32053</strain>
    </source>
</reference>
<dbReference type="PANTHER" id="PTHR23291:SF50">
    <property type="entry name" value="PROTEIN LIFEGUARD 4"/>
    <property type="match status" value="1"/>
</dbReference>
<accession>A0A386UMM2</accession>
<evidence type="ECO:0000256" key="2">
    <source>
        <dbReference type="ARBA" id="ARBA00010350"/>
    </source>
</evidence>
<feature type="transmembrane region" description="Helical" evidence="6">
    <location>
        <begin position="46"/>
        <end position="69"/>
    </location>
</feature>
<evidence type="ECO:0000256" key="1">
    <source>
        <dbReference type="ARBA" id="ARBA00004141"/>
    </source>
</evidence>
<feature type="transmembrane region" description="Helical" evidence="6">
    <location>
        <begin position="125"/>
        <end position="143"/>
    </location>
</feature>
<comment type="subcellular location">
    <subcellularLocation>
        <location evidence="1">Membrane</location>
        <topology evidence="1">Multi-pass membrane protein</topology>
    </subcellularLocation>
</comment>
<evidence type="ECO:0000313" key="7">
    <source>
        <dbReference type="EMBL" id="AYF01380.1"/>
    </source>
</evidence>
<feature type="transmembrane region" description="Helical" evidence="6">
    <location>
        <begin position="149"/>
        <end position="169"/>
    </location>
</feature>
<dbReference type="Pfam" id="PF01027">
    <property type="entry name" value="Bax1-I"/>
    <property type="match status" value="1"/>
</dbReference>
<evidence type="ECO:0000256" key="6">
    <source>
        <dbReference type="RuleBase" id="RU004379"/>
    </source>
</evidence>
<protein>
    <submittedName>
        <fullName evidence="7">BAX inhibitor (BI)-1/YccA family protein</fullName>
    </submittedName>
</protein>
<keyword evidence="3 6" id="KW-0812">Transmembrane</keyword>
<organism evidence="7 8">
    <name type="scientific">Paracoccus yeei</name>
    <dbReference type="NCBI Taxonomy" id="147645"/>
    <lineage>
        <taxon>Bacteria</taxon>
        <taxon>Pseudomonadati</taxon>
        <taxon>Pseudomonadota</taxon>
        <taxon>Alphaproteobacteria</taxon>
        <taxon>Rhodobacterales</taxon>
        <taxon>Paracoccaceae</taxon>
        <taxon>Paracoccus</taxon>
    </lineage>
</organism>
<evidence type="ECO:0000256" key="4">
    <source>
        <dbReference type="ARBA" id="ARBA00022989"/>
    </source>
</evidence>
<dbReference type="EMBL" id="CP031078">
    <property type="protein sequence ID" value="AYF01380.1"/>
    <property type="molecule type" value="Genomic_DNA"/>
</dbReference>